<feature type="domain" description="Bacterial repeat" evidence="2">
    <location>
        <begin position="380"/>
        <end position="455"/>
    </location>
</feature>
<accession>A0A839HH89</accession>
<protein>
    <submittedName>
        <fullName evidence="3">DUF4214 domain-containing protein</fullName>
    </submittedName>
</protein>
<dbReference type="InterPro" id="IPR025282">
    <property type="entry name" value="DUF4214"/>
</dbReference>
<dbReference type="InterPro" id="IPR044060">
    <property type="entry name" value="Bacterial_rp_domain"/>
</dbReference>
<comment type="caution">
    <text evidence="3">The sequence shown here is derived from an EMBL/GenBank/DDBJ whole genome shotgun (WGS) entry which is preliminary data.</text>
</comment>
<reference evidence="3 4" key="1">
    <citation type="journal article" date="2020" name="Arch. Microbiol.">
        <title>The genome sequence of the giant phototrophic gammaproteobacterium Thiospirillum jenense gives insight into its physiological properties and phylogenetic relationships.</title>
        <authorList>
            <person name="Imhoff J.F."/>
            <person name="Meyer T.E."/>
            <person name="Kyndt J.A."/>
        </authorList>
    </citation>
    <scope>NUCLEOTIDE SEQUENCE [LARGE SCALE GENOMIC DNA]</scope>
    <source>
        <strain evidence="3 4">DSM 216</strain>
    </source>
</reference>
<proteinExistence type="predicted"/>
<dbReference type="Pfam" id="PF13946">
    <property type="entry name" value="DUF4214"/>
    <property type="match status" value="1"/>
</dbReference>
<dbReference type="Pfam" id="PF18998">
    <property type="entry name" value="Flg_new_2"/>
    <property type="match status" value="4"/>
</dbReference>
<dbReference type="Pfam" id="PF13620">
    <property type="entry name" value="CarboxypepD_reg"/>
    <property type="match status" value="1"/>
</dbReference>
<name>A0A839HH89_9GAMM</name>
<dbReference type="InterPro" id="IPR008969">
    <property type="entry name" value="CarboxyPept-like_regulatory"/>
</dbReference>
<dbReference type="SUPFAM" id="SSF49464">
    <property type="entry name" value="Carboxypeptidase regulatory domain-like"/>
    <property type="match status" value="1"/>
</dbReference>
<dbReference type="EMBL" id="JABVCQ010000047">
    <property type="protein sequence ID" value="MBB1127300.1"/>
    <property type="molecule type" value="Genomic_DNA"/>
</dbReference>
<evidence type="ECO:0000259" key="1">
    <source>
        <dbReference type="Pfam" id="PF13946"/>
    </source>
</evidence>
<sequence length="813" mass="87571">MNAEVTVTANDGNWNAQSVVLNNTPEAELMVRVGDIDNLGFGWPLRFDPFSGEDTPVHAYPWVNNPLDAPGTDRISVISSYSYVRDNTPCGRDGYTSNTLRPGNVVIPIALEYASALTGITISSAALQLFVDDFQAPYFCASYRVKINGVRIPILEAAINSLVQTGPIGKLITVPIPQEYLYLFQSGAIAIEFDDVTTGAGDGYAVDFIKLLINPTAFAKTGTITGTVIDESTRTPIGDCQVSTLGNVATLTDAEGHYTLTDVPAGFVALKAFKPGYTQDQEVTDLIANAAVEVHFALNIDTAQYAINVTAQPIEGGTIEGAGDYTSGDMATVHAIPNPGWQFMRWWEENEPLENTPLYEFTVVEERALIAEFIPSDHFNLTVIKSGNGKITSEPSGIDCGTICNGHFAAGSVVELSVTPDDLYRFANWDGACHGSLPTCTVTLDQAQTVLANFRLMPFAMTVIGSGSVTSEPTGIECDSSCVGYFAANATVIFTATAAANNQFIGWDGACADFGTAPTCELTLNKAQSASVKFESIAPADQYELTTVVIGNGVVSSESAGIDCDANCSNYYAPDTLITLTATPGTDAQFIGWGGACTGNETNCTITLNESLKVVALFNGTVFTRESLAWQVTEIYIATQGYAPDNEGLQYWVNRIETDSVWNQTTVAQSFFDQPLVTAKYPESDGYGRFIDALYRNLFGRGADTAGYNYWLERLESSQFTRNQMIITLLLGGWDNPSPDAQADMTRFAHRVEVGLAFADYQAQHGIVYGQLTDTDQAYLRQVGYDILLNVTADPATRDAAIATIPTLLSPLH</sequence>
<dbReference type="AlphaFoldDB" id="A0A839HH89"/>
<evidence type="ECO:0000259" key="2">
    <source>
        <dbReference type="Pfam" id="PF18998"/>
    </source>
</evidence>
<feature type="domain" description="Bacterial repeat" evidence="2">
    <location>
        <begin position="308"/>
        <end position="373"/>
    </location>
</feature>
<gene>
    <name evidence="3" type="ORF">HUK38_13865</name>
</gene>
<evidence type="ECO:0000313" key="4">
    <source>
        <dbReference type="Proteomes" id="UP000548632"/>
    </source>
</evidence>
<dbReference type="Proteomes" id="UP000548632">
    <property type="component" value="Unassembled WGS sequence"/>
</dbReference>
<organism evidence="3 4">
    <name type="scientific">Thiospirillum jenense</name>
    <dbReference type="NCBI Taxonomy" id="1653858"/>
    <lineage>
        <taxon>Bacteria</taxon>
        <taxon>Pseudomonadati</taxon>
        <taxon>Pseudomonadota</taxon>
        <taxon>Gammaproteobacteria</taxon>
        <taxon>Chromatiales</taxon>
        <taxon>Chromatiaceae</taxon>
        <taxon>Thiospirillum</taxon>
    </lineage>
</organism>
<dbReference type="Gene3D" id="2.60.40.1120">
    <property type="entry name" value="Carboxypeptidase-like, regulatory domain"/>
    <property type="match status" value="1"/>
</dbReference>
<feature type="domain" description="Bacterial repeat" evidence="2">
    <location>
        <begin position="566"/>
        <end position="619"/>
    </location>
</feature>
<dbReference type="RefSeq" id="WP_182584926.1">
    <property type="nucleotide sequence ID" value="NZ_JABVCQ010000047.1"/>
</dbReference>
<evidence type="ECO:0000313" key="3">
    <source>
        <dbReference type="EMBL" id="MBB1127300.1"/>
    </source>
</evidence>
<keyword evidence="4" id="KW-1185">Reference proteome</keyword>
<feature type="domain" description="DUF4214" evidence="1">
    <location>
        <begin position="668"/>
        <end position="729"/>
    </location>
</feature>
<feature type="domain" description="Bacterial repeat" evidence="2">
    <location>
        <begin position="482"/>
        <end position="537"/>
    </location>
</feature>